<feature type="domain" description="AGC-kinase C-terminal" evidence="13">
    <location>
        <begin position="341"/>
        <end position="395"/>
    </location>
</feature>
<dbReference type="CDD" id="cd05580">
    <property type="entry name" value="STKc_PKA_like"/>
    <property type="match status" value="1"/>
</dbReference>
<dbReference type="SMART" id="SM00220">
    <property type="entry name" value="S_TKc"/>
    <property type="match status" value="1"/>
</dbReference>
<dbReference type="Gene3D" id="3.30.200.20">
    <property type="entry name" value="Phosphorylase Kinase, domain 1"/>
    <property type="match status" value="1"/>
</dbReference>
<evidence type="ECO:0000256" key="9">
    <source>
        <dbReference type="PROSITE-ProRule" id="PRU10141"/>
    </source>
</evidence>
<dbReference type="GO" id="GO:0005829">
    <property type="term" value="C:cytosol"/>
    <property type="evidence" value="ECO:0007669"/>
    <property type="project" value="TreeGrafter"/>
</dbReference>
<comment type="caution">
    <text evidence="14">The sequence shown here is derived from an EMBL/GenBank/DDBJ whole genome shotgun (WGS) entry which is preliminary data.</text>
</comment>
<keyword evidence="6 9" id="KW-0067">ATP-binding</keyword>
<dbReference type="EC" id="2.7.11.11" evidence="1"/>
<dbReference type="SUPFAM" id="SSF56112">
    <property type="entry name" value="Protein kinase-like (PK-like)"/>
    <property type="match status" value="1"/>
</dbReference>
<gene>
    <name evidence="14" type="primary">PKA1_1</name>
    <name evidence="14" type="ORF">HK100_003201</name>
</gene>
<dbReference type="InterPro" id="IPR011009">
    <property type="entry name" value="Kinase-like_dom_sf"/>
</dbReference>
<dbReference type="GO" id="GO:0005634">
    <property type="term" value="C:nucleus"/>
    <property type="evidence" value="ECO:0007669"/>
    <property type="project" value="TreeGrafter"/>
</dbReference>
<evidence type="ECO:0000256" key="1">
    <source>
        <dbReference type="ARBA" id="ARBA00012444"/>
    </source>
</evidence>
<keyword evidence="2 10" id="KW-0723">Serine/threonine-protein kinase</keyword>
<dbReference type="GO" id="GO:0005524">
    <property type="term" value="F:ATP binding"/>
    <property type="evidence" value="ECO:0007669"/>
    <property type="project" value="UniProtKB-UniRule"/>
</dbReference>
<evidence type="ECO:0000256" key="4">
    <source>
        <dbReference type="ARBA" id="ARBA00022741"/>
    </source>
</evidence>
<accession>A0AAD5XDQ1</accession>
<name>A0AAD5XDQ1_9FUNG</name>
<evidence type="ECO:0000259" key="12">
    <source>
        <dbReference type="PROSITE" id="PS50011"/>
    </source>
</evidence>
<organism evidence="14 15">
    <name type="scientific">Physocladia obscura</name>
    <dbReference type="NCBI Taxonomy" id="109957"/>
    <lineage>
        <taxon>Eukaryota</taxon>
        <taxon>Fungi</taxon>
        <taxon>Fungi incertae sedis</taxon>
        <taxon>Chytridiomycota</taxon>
        <taxon>Chytridiomycota incertae sedis</taxon>
        <taxon>Chytridiomycetes</taxon>
        <taxon>Chytridiales</taxon>
        <taxon>Chytriomycetaceae</taxon>
        <taxon>Physocladia</taxon>
    </lineage>
</organism>
<dbReference type="PANTHER" id="PTHR24353:SF153">
    <property type="entry name" value="CAMP-DEPENDENT PROTEIN KINASE CATALYTIC SUBUNIT 1"/>
    <property type="match status" value="1"/>
</dbReference>
<evidence type="ECO:0000256" key="6">
    <source>
        <dbReference type="ARBA" id="ARBA00022840"/>
    </source>
</evidence>
<dbReference type="Pfam" id="PF00069">
    <property type="entry name" value="Pkinase"/>
    <property type="match status" value="1"/>
</dbReference>
<sequence length="395" mass="45232">MSFIRKLTEKLKKSSNSSTTTDLTKDARSSQPIIITTTAKLVEEPPLPTKTPAARAQASVQTRGVIVQNNDKRASKVRQKYQLTDFHIDRTLGTGSFGRVHMVRLKSTGKFYAMKVLIKNDVVRMKQVEHTINERNILARLDYPFLVNMLGTLQDSANLYFVLEFIQGGELFTHLRKSGRFRNNVALFYAGEVILAFEYLHNRDIIYRDLKPENCLIDAKGHIKITDFGFAKEVPDITWTLCGTPDYLAPEIIQSKGYGKAVDWWACGILIYEMLAGHPPFYDDDHFKLYEKILACKPKFPSHFDPNAKDLVKRILTTDLTKRYGNLKSGVEDIKRHPWFNELDWQALEDCKIPAPYLPPCSKEGDASNFDEYPEDYEPYGLPGPDPYKSKFLDF</sequence>
<evidence type="ECO:0000313" key="14">
    <source>
        <dbReference type="EMBL" id="KAJ3109960.1"/>
    </source>
</evidence>
<dbReference type="FunFam" id="3.30.200.20:FF:000042">
    <property type="entry name" value="Aurora kinase A"/>
    <property type="match status" value="1"/>
</dbReference>
<dbReference type="PANTHER" id="PTHR24353">
    <property type="entry name" value="CYCLIC NUCLEOTIDE-DEPENDENT PROTEIN KINASE"/>
    <property type="match status" value="1"/>
</dbReference>
<dbReference type="FunFam" id="1.10.510.10:FF:000005">
    <property type="entry name" value="cAMP-dependent protein kinase catalytic subunit alpha"/>
    <property type="match status" value="1"/>
</dbReference>
<keyword evidence="5 14" id="KW-0418">Kinase</keyword>
<dbReference type="InterPro" id="IPR000719">
    <property type="entry name" value="Prot_kinase_dom"/>
</dbReference>
<reference evidence="14" key="1">
    <citation type="submission" date="2020-05" db="EMBL/GenBank/DDBJ databases">
        <title>Phylogenomic resolution of chytrid fungi.</title>
        <authorList>
            <person name="Stajich J.E."/>
            <person name="Amses K."/>
            <person name="Simmons R."/>
            <person name="Seto K."/>
            <person name="Myers J."/>
            <person name="Bonds A."/>
            <person name="Quandt C.A."/>
            <person name="Barry K."/>
            <person name="Liu P."/>
            <person name="Grigoriev I."/>
            <person name="Longcore J.E."/>
            <person name="James T.Y."/>
        </authorList>
    </citation>
    <scope>NUCLEOTIDE SEQUENCE</scope>
    <source>
        <strain evidence="14">JEL0513</strain>
    </source>
</reference>
<dbReference type="SMART" id="SM00133">
    <property type="entry name" value="S_TK_X"/>
    <property type="match status" value="1"/>
</dbReference>
<dbReference type="GO" id="GO:0009653">
    <property type="term" value="P:anatomical structure morphogenesis"/>
    <property type="evidence" value="ECO:0007669"/>
    <property type="project" value="UniProtKB-ARBA"/>
</dbReference>
<dbReference type="Gene3D" id="1.10.510.10">
    <property type="entry name" value="Transferase(Phosphotransferase) domain 1"/>
    <property type="match status" value="1"/>
</dbReference>
<evidence type="ECO:0000259" key="13">
    <source>
        <dbReference type="PROSITE" id="PS51285"/>
    </source>
</evidence>
<dbReference type="InterPro" id="IPR008271">
    <property type="entry name" value="Ser/Thr_kinase_AS"/>
</dbReference>
<dbReference type="PROSITE" id="PS51285">
    <property type="entry name" value="AGC_KINASE_CTER"/>
    <property type="match status" value="1"/>
</dbReference>
<dbReference type="InterPro" id="IPR017441">
    <property type="entry name" value="Protein_kinase_ATP_BS"/>
</dbReference>
<dbReference type="AlphaFoldDB" id="A0AAD5XDQ1"/>
<keyword evidence="4 9" id="KW-0547">Nucleotide-binding</keyword>
<protein>
    <recommendedName>
        <fullName evidence="1">cAMP-dependent protein kinase</fullName>
        <ecNumber evidence="1">2.7.11.11</ecNumber>
    </recommendedName>
</protein>
<evidence type="ECO:0000256" key="5">
    <source>
        <dbReference type="ARBA" id="ARBA00022777"/>
    </source>
</evidence>
<proteinExistence type="inferred from homology"/>
<evidence type="ECO:0000256" key="7">
    <source>
        <dbReference type="ARBA" id="ARBA00047292"/>
    </source>
</evidence>
<dbReference type="InterPro" id="IPR000961">
    <property type="entry name" value="AGC-kinase_C"/>
</dbReference>
<feature type="domain" description="Protein kinase" evidence="12">
    <location>
        <begin position="86"/>
        <end position="340"/>
    </location>
</feature>
<evidence type="ECO:0000256" key="8">
    <source>
        <dbReference type="ARBA" id="ARBA00047454"/>
    </source>
</evidence>
<evidence type="ECO:0000256" key="11">
    <source>
        <dbReference type="SAM" id="MobiDB-lite"/>
    </source>
</evidence>
<dbReference type="Proteomes" id="UP001211907">
    <property type="component" value="Unassembled WGS sequence"/>
</dbReference>
<comment type="similarity">
    <text evidence="10">Belongs to the protein kinase superfamily.</text>
</comment>
<evidence type="ECO:0000313" key="15">
    <source>
        <dbReference type="Proteomes" id="UP001211907"/>
    </source>
</evidence>
<dbReference type="EMBL" id="JADGJH010001784">
    <property type="protein sequence ID" value="KAJ3109960.1"/>
    <property type="molecule type" value="Genomic_DNA"/>
</dbReference>
<dbReference type="GO" id="GO:0004691">
    <property type="term" value="F:cAMP-dependent protein kinase activity"/>
    <property type="evidence" value="ECO:0007669"/>
    <property type="project" value="UniProtKB-EC"/>
</dbReference>
<dbReference type="PROSITE" id="PS00107">
    <property type="entry name" value="PROTEIN_KINASE_ATP"/>
    <property type="match status" value="1"/>
</dbReference>
<dbReference type="PROSITE" id="PS00108">
    <property type="entry name" value="PROTEIN_KINASE_ST"/>
    <property type="match status" value="1"/>
</dbReference>
<keyword evidence="3" id="KW-0808">Transferase</keyword>
<evidence type="ECO:0000256" key="10">
    <source>
        <dbReference type="RuleBase" id="RU000304"/>
    </source>
</evidence>
<evidence type="ECO:0000256" key="3">
    <source>
        <dbReference type="ARBA" id="ARBA00022679"/>
    </source>
</evidence>
<keyword evidence="15" id="KW-1185">Reference proteome</keyword>
<feature type="region of interest" description="Disordered" evidence="11">
    <location>
        <begin position="366"/>
        <end position="395"/>
    </location>
</feature>
<dbReference type="GO" id="GO:0005952">
    <property type="term" value="C:cAMP-dependent protein kinase complex"/>
    <property type="evidence" value="ECO:0007669"/>
    <property type="project" value="TreeGrafter"/>
</dbReference>
<feature type="binding site" evidence="9">
    <location>
        <position position="115"/>
    </location>
    <ligand>
        <name>ATP</name>
        <dbReference type="ChEBI" id="CHEBI:30616"/>
    </ligand>
</feature>
<comment type="catalytic activity">
    <reaction evidence="7">
        <text>L-threonyl-[protein] + ATP = O-phospho-L-threonyl-[protein] + ADP + H(+)</text>
        <dbReference type="Rhea" id="RHEA:46608"/>
        <dbReference type="Rhea" id="RHEA-COMP:11060"/>
        <dbReference type="Rhea" id="RHEA-COMP:11605"/>
        <dbReference type="ChEBI" id="CHEBI:15378"/>
        <dbReference type="ChEBI" id="CHEBI:30013"/>
        <dbReference type="ChEBI" id="CHEBI:30616"/>
        <dbReference type="ChEBI" id="CHEBI:61977"/>
        <dbReference type="ChEBI" id="CHEBI:456216"/>
        <dbReference type="EC" id="2.7.11.11"/>
    </reaction>
</comment>
<dbReference type="PROSITE" id="PS50011">
    <property type="entry name" value="PROTEIN_KINASE_DOM"/>
    <property type="match status" value="1"/>
</dbReference>
<comment type="catalytic activity">
    <reaction evidence="8">
        <text>L-seryl-[protein] + ATP = O-phospho-L-seryl-[protein] + ADP + H(+)</text>
        <dbReference type="Rhea" id="RHEA:17989"/>
        <dbReference type="Rhea" id="RHEA-COMP:9863"/>
        <dbReference type="Rhea" id="RHEA-COMP:11604"/>
        <dbReference type="ChEBI" id="CHEBI:15378"/>
        <dbReference type="ChEBI" id="CHEBI:29999"/>
        <dbReference type="ChEBI" id="CHEBI:30616"/>
        <dbReference type="ChEBI" id="CHEBI:83421"/>
        <dbReference type="ChEBI" id="CHEBI:456216"/>
        <dbReference type="EC" id="2.7.11.11"/>
    </reaction>
</comment>
<evidence type="ECO:0000256" key="2">
    <source>
        <dbReference type="ARBA" id="ARBA00022527"/>
    </source>
</evidence>